<keyword evidence="3" id="KW-1185">Reference proteome</keyword>
<dbReference type="EMBL" id="WHUW01000010">
    <property type="protein sequence ID" value="KAF8441763.1"/>
    <property type="molecule type" value="Genomic_DNA"/>
</dbReference>
<protein>
    <submittedName>
        <fullName evidence="2">Uncharacterized protein</fullName>
    </submittedName>
</protein>
<reference evidence="2" key="1">
    <citation type="submission" date="2019-10" db="EMBL/GenBank/DDBJ databases">
        <authorList>
            <consortium name="DOE Joint Genome Institute"/>
            <person name="Kuo A."/>
            <person name="Miyauchi S."/>
            <person name="Kiss E."/>
            <person name="Drula E."/>
            <person name="Kohler A."/>
            <person name="Sanchez-Garcia M."/>
            <person name="Andreopoulos B."/>
            <person name="Barry K.W."/>
            <person name="Bonito G."/>
            <person name="Buee M."/>
            <person name="Carver A."/>
            <person name="Chen C."/>
            <person name="Cichocki N."/>
            <person name="Clum A."/>
            <person name="Culley D."/>
            <person name="Crous P.W."/>
            <person name="Fauchery L."/>
            <person name="Girlanda M."/>
            <person name="Hayes R."/>
            <person name="Keri Z."/>
            <person name="LaButti K."/>
            <person name="Lipzen A."/>
            <person name="Lombard V."/>
            <person name="Magnuson J."/>
            <person name="Maillard F."/>
            <person name="Morin E."/>
            <person name="Murat C."/>
            <person name="Nolan M."/>
            <person name="Ohm R."/>
            <person name="Pangilinan J."/>
            <person name="Pereira M."/>
            <person name="Perotto S."/>
            <person name="Peter M."/>
            <person name="Riley R."/>
            <person name="Sitrit Y."/>
            <person name="Stielow B."/>
            <person name="Szollosi G."/>
            <person name="Zifcakova L."/>
            <person name="Stursova M."/>
            <person name="Spatafora J.W."/>
            <person name="Tedersoo L."/>
            <person name="Vaario L.-M."/>
            <person name="Yamada A."/>
            <person name="Yan M."/>
            <person name="Wang P."/>
            <person name="Xu J."/>
            <person name="Bruns T."/>
            <person name="Baldrian P."/>
            <person name="Vilgalys R."/>
            <person name="Henrissat B."/>
            <person name="Grigoriev I.V."/>
            <person name="Hibbett D."/>
            <person name="Nagy L.G."/>
            <person name="Martin F.M."/>
        </authorList>
    </citation>
    <scope>NUCLEOTIDE SEQUENCE</scope>
    <source>
        <strain evidence="2">BED1</strain>
    </source>
</reference>
<feature type="transmembrane region" description="Helical" evidence="1">
    <location>
        <begin position="74"/>
        <end position="93"/>
    </location>
</feature>
<organism evidence="2 3">
    <name type="scientific">Boletus edulis BED1</name>
    <dbReference type="NCBI Taxonomy" id="1328754"/>
    <lineage>
        <taxon>Eukaryota</taxon>
        <taxon>Fungi</taxon>
        <taxon>Dikarya</taxon>
        <taxon>Basidiomycota</taxon>
        <taxon>Agaricomycotina</taxon>
        <taxon>Agaricomycetes</taxon>
        <taxon>Agaricomycetidae</taxon>
        <taxon>Boletales</taxon>
        <taxon>Boletineae</taxon>
        <taxon>Boletaceae</taxon>
        <taxon>Boletoideae</taxon>
        <taxon>Boletus</taxon>
    </lineage>
</organism>
<dbReference type="AlphaFoldDB" id="A0AAD4BWJ4"/>
<dbReference type="Proteomes" id="UP001194468">
    <property type="component" value="Unassembled WGS sequence"/>
</dbReference>
<gene>
    <name evidence="2" type="ORF">L210DRAFT_3644989</name>
</gene>
<evidence type="ECO:0000313" key="2">
    <source>
        <dbReference type="EMBL" id="KAF8441763.1"/>
    </source>
</evidence>
<comment type="caution">
    <text evidence="2">The sequence shown here is derived from an EMBL/GenBank/DDBJ whole genome shotgun (WGS) entry which is preliminary data.</text>
</comment>
<keyword evidence="1" id="KW-0472">Membrane</keyword>
<evidence type="ECO:0000256" key="1">
    <source>
        <dbReference type="SAM" id="Phobius"/>
    </source>
</evidence>
<proteinExistence type="predicted"/>
<sequence length="118" mass="12966">MTRKFNLRSKAFESFFMLQKLKNLFSLGEDRKFLNHAPPQAFPDVQDEIHSGRGTSAYDGAQIMTGPVFSTTSILPATVVYLAYLIVAVATGSSSLPSISTIMLGASFSTFIFDYVLQ</sequence>
<name>A0AAD4BWJ4_BOLED</name>
<keyword evidence="1" id="KW-0812">Transmembrane</keyword>
<evidence type="ECO:0000313" key="3">
    <source>
        <dbReference type="Proteomes" id="UP001194468"/>
    </source>
</evidence>
<accession>A0AAD4BWJ4</accession>
<feature type="transmembrane region" description="Helical" evidence="1">
    <location>
        <begin position="99"/>
        <end position="117"/>
    </location>
</feature>
<keyword evidence="1" id="KW-1133">Transmembrane helix</keyword>
<reference evidence="2" key="2">
    <citation type="journal article" date="2020" name="Nat. Commun.">
        <title>Large-scale genome sequencing of mycorrhizal fungi provides insights into the early evolution of symbiotic traits.</title>
        <authorList>
            <person name="Miyauchi S."/>
            <person name="Kiss E."/>
            <person name="Kuo A."/>
            <person name="Drula E."/>
            <person name="Kohler A."/>
            <person name="Sanchez-Garcia M."/>
            <person name="Morin E."/>
            <person name="Andreopoulos B."/>
            <person name="Barry K.W."/>
            <person name="Bonito G."/>
            <person name="Buee M."/>
            <person name="Carver A."/>
            <person name="Chen C."/>
            <person name="Cichocki N."/>
            <person name="Clum A."/>
            <person name="Culley D."/>
            <person name="Crous P.W."/>
            <person name="Fauchery L."/>
            <person name="Girlanda M."/>
            <person name="Hayes R.D."/>
            <person name="Keri Z."/>
            <person name="LaButti K."/>
            <person name="Lipzen A."/>
            <person name="Lombard V."/>
            <person name="Magnuson J."/>
            <person name="Maillard F."/>
            <person name="Murat C."/>
            <person name="Nolan M."/>
            <person name="Ohm R.A."/>
            <person name="Pangilinan J."/>
            <person name="Pereira M.F."/>
            <person name="Perotto S."/>
            <person name="Peter M."/>
            <person name="Pfister S."/>
            <person name="Riley R."/>
            <person name="Sitrit Y."/>
            <person name="Stielow J.B."/>
            <person name="Szollosi G."/>
            <person name="Zifcakova L."/>
            <person name="Stursova M."/>
            <person name="Spatafora J.W."/>
            <person name="Tedersoo L."/>
            <person name="Vaario L.M."/>
            <person name="Yamada A."/>
            <person name="Yan M."/>
            <person name="Wang P."/>
            <person name="Xu J."/>
            <person name="Bruns T."/>
            <person name="Baldrian P."/>
            <person name="Vilgalys R."/>
            <person name="Dunand C."/>
            <person name="Henrissat B."/>
            <person name="Grigoriev I.V."/>
            <person name="Hibbett D."/>
            <person name="Nagy L.G."/>
            <person name="Martin F.M."/>
        </authorList>
    </citation>
    <scope>NUCLEOTIDE SEQUENCE</scope>
    <source>
        <strain evidence="2">BED1</strain>
    </source>
</reference>